<proteinExistence type="predicted"/>
<dbReference type="InterPro" id="IPR036047">
    <property type="entry name" value="F-box-like_dom_sf"/>
</dbReference>
<sequence>MLKQGFQPLWIRQDAGHEAMYRLPKVAQSSGLAASLHYRLQAESMPQNSAPQCLVSASRIGPFLICAARLAASAEAAIQLMFNTGDAPAQGVNSSAASADPASSHDSTTAHQELAKLHANLEEGLVLPLTKRCFAAAGQRLPPGLLGLRGGLATQPAELLSHILGHLDAASLAMTACTCSELKEAASALHLWQHLYDQAFGATDLVDADFNYKAAYAERWVRRQEERKARQRRHPLYCQPPQIPGWFGPQVPRHYPMPPGITGGDYDRMPQPFLQGGPGMLGGPLRQGYRTQGQGNGRGFGSQDGFRMH</sequence>
<dbReference type="InterPro" id="IPR001810">
    <property type="entry name" value="F-box_dom"/>
</dbReference>
<comment type="caution">
    <text evidence="3">The sequence shown here is derived from an EMBL/GenBank/DDBJ whole genome shotgun (WGS) entry which is preliminary data.</text>
</comment>
<dbReference type="EMBL" id="JALJOS010000013">
    <property type="protein sequence ID" value="KAK9831555.1"/>
    <property type="molecule type" value="Genomic_DNA"/>
</dbReference>
<dbReference type="PANTHER" id="PTHR47602">
    <property type="entry name" value="F-BOX PROTEIN SKIP22"/>
    <property type="match status" value="1"/>
</dbReference>
<gene>
    <name evidence="3" type="ORF">WJX74_000060</name>
</gene>
<reference evidence="3 4" key="1">
    <citation type="journal article" date="2024" name="Nat. Commun.">
        <title>Phylogenomics reveals the evolutionary origins of lichenization in chlorophyte algae.</title>
        <authorList>
            <person name="Puginier C."/>
            <person name="Libourel C."/>
            <person name="Otte J."/>
            <person name="Skaloud P."/>
            <person name="Haon M."/>
            <person name="Grisel S."/>
            <person name="Petersen M."/>
            <person name="Berrin J.G."/>
            <person name="Delaux P.M."/>
            <person name="Dal Grande F."/>
            <person name="Keller J."/>
        </authorList>
    </citation>
    <scope>NUCLEOTIDE SEQUENCE [LARGE SCALE GENOMIC DNA]</scope>
    <source>
        <strain evidence="3 4">SAG 2145</strain>
    </source>
</reference>
<dbReference type="Gene3D" id="1.20.1280.50">
    <property type="match status" value="1"/>
</dbReference>
<dbReference type="PROSITE" id="PS50181">
    <property type="entry name" value="FBOX"/>
    <property type="match status" value="1"/>
</dbReference>
<dbReference type="AlphaFoldDB" id="A0AAW1RBV8"/>
<evidence type="ECO:0000313" key="4">
    <source>
        <dbReference type="Proteomes" id="UP001438707"/>
    </source>
</evidence>
<feature type="domain" description="F-box" evidence="2">
    <location>
        <begin position="149"/>
        <end position="195"/>
    </location>
</feature>
<protein>
    <recommendedName>
        <fullName evidence="2">F-box domain-containing protein</fullName>
    </recommendedName>
</protein>
<dbReference type="Proteomes" id="UP001438707">
    <property type="component" value="Unassembled WGS sequence"/>
</dbReference>
<keyword evidence="4" id="KW-1185">Reference proteome</keyword>
<evidence type="ECO:0000313" key="3">
    <source>
        <dbReference type="EMBL" id="KAK9831555.1"/>
    </source>
</evidence>
<evidence type="ECO:0000259" key="2">
    <source>
        <dbReference type="PROSITE" id="PS50181"/>
    </source>
</evidence>
<feature type="region of interest" description="Disordered" evidence="1">
    <location>
        <begin position="91"/>
        <end position="110"/>
    </location>
</feature>
<feature type="compositionally biased region" description="Low complexity" evidence="1">
    <location>
        <begin position="94"/>
        <end position="110"/>
    </location>
</feature>
<accession>A0AAW1RBV8</accession>
<dbReference type="SUPFAM" id="SSF81383">
    <property type="entry name" value="F-box domain"/>
    <property type="match status" value="1"/>
</dbReference>
<evidence type="ECO:0000256" key="1">
    <source>
        <dbReference type="SAM" id="MobiDB-lite"/>
    </source>
</evidence>
<organism evidence="3 4">
    <name type="scientific">Apatococcus lobatus</name>
    <dbReference type="NCBI Taxonomy" id="904363"/>
    <lineage>
        <taxon>Eukaryota</taxon>
        <taxon>Viridiplantae</taxon>
        <taxon>Chlorophyta</taxon>
        <taxon>core chlorophytes</taxon>
        <taxon>Trebouxiophyceae</taxon>
        <taxon>Chlorellales</taxon>
        <taxon>Chlorellaceae</taxon>
        <taxon>Apatococcus</taxon>
    </lineage>
</organism>
<dbReference type="PANTHER" id="PTHR47602:SF2">
    <property type="entry name" value="F-BOX PROTEIN SKIP22"/>
    <property type="match status" value="1"/>
</dbReference>
<name>A0AAW1RBV8_9CHLO</name>
<feature type="region of interest" description="Disordered" evidence="1">
    <location>
        <begin position="288"/>
        <end position="309"/>
    </location>
</feature>
<dbReference type="Pfam" id="PF12937">
    <property type="entry name" value="F-box-like"/>
    <property type="match status" value="1"/>
</dbReference>